<keyword evidence="4 9" id="KW-1133">Transmembrane helix</keyword>
<dbReference type="InterPro" id="IPR018704">
    <property type="entry name" value="SecYEG/CpoB_TPR"/>
</dbReference>
<keyword evidence="2" id="KW-1003">Cell membrane</keyword>
<accession>A0ABY3N1K8</accession>
<evidence type="ECO:0000256" key="5">
    <source>
        <dbReference type="ARBA" id="ARBA00023136"/>
    </source>
</evidence>
<dbReference type="PANTHER" id="PTHR38035:SF1">
    <property type="entry name" value="ANCILLARY SECYEG TRANSLOCON SUBUNIT"/>
    <property type="match status" value="1"/>
</dbReference>
<dbReference type="PANTHER" id="PTHR38035">
    <property type="entry name" value="UPF0070 PROTEIN YFGM"/>
    <property type="match status" value="1"/>
</dbReference>
<evidence type="ECO:0000256" key="3">
    <source>
        <dbReference type="ARBA" id="ARBA00022692"/>
    </source>
</evidence>
<evidence type="ECO:0000256" key="8">
    <source>
        <dbReference type="ARBA" id="ARBA00024235"/>
    </source>
</evidence>
<evidence type="ECO:0000256" key="4">
    <source>
        <dbReference type="ARBA" id="ARBA00022989"/>
    </source>
</evidence>
<dbReference type="PIRSF" id="PIRSF006170">
    <property type="entry name" value="YfgM"/>
    <property type="match status" value="1"/>
</dbReference>
<keyword evidence="6" id="KW-0143">Chaperone</keyword>
<dbReference type="InterPro" id="IPR011990">
    <property type="entry name" value="TPR-like_helical_dom_sf"/>
</dbReference>
<dbReference type="Pfam" id="PF09976">
    <property type="entry name" value="TPR_21"/>
    <property type="match status" value="1"/>
</dbReference>
<feature type="domain" description="Ancillary SecYEG translocon subunit/Cell division coordinator CpoB TPR" evidence="10">
    <location>
        <begin position="15"/>
        <end position="206"/>
    </location>
</feature>
<organism evidence="11 12">
    <name type="scientific">Colwellia echini</name>
    <dbReference type="NCBI Taxonomy" id="1982103"/>
    <lineage>
        <taxon>Bacteria</taxon>
        <taxon>Pseudomonadati</taxon>
        <taxon>Pseudomonadota</taxon>
        <taxon>Gammaproteobacteria</taxon>
        <taxon>Alteromonadales</taxon>
        <taxon>Colwelliaceae</taxon>
        <taxon>Colwellia</taxon>
    </lineage>
</organism>
<protein>
    <recommendedName>
        <fullName evidence="8">Ancillary SecYEG translocon subunit</fullName>
    </recommendedName>
</protein>
<comment type="subcellular location">
    <subcellularLocation>
        <location evidence="1">Cell membrane</location>
        <topology evidence="1">Single-pass type II membrane protein</topology>
    </subcellularLocation>
</comment>
<feature type="transmembrane region" description="Helical" evidence="9">
    <location>
        <begin position="25"/>
        <end position="42"/>
    </location>
</feature>
<comment type="caution">
    <text evidence="11">The sequence shown here is derived from an EMBL/GenBank/DDBJ whole genome shotgun (WGS) entry which is preliminary data.</text>
</comment>
<dbReference type="Proteomes" id="UP000815846">
    <property type="component" value="Unassembled WGS sequence"/>
</dbReference>
<evidence type="ECO:0000256" key="2">
    <source>
        <dbReference type="ARBA" id="ARBA00022475"/>
    </source>
</evidence>
<sequence>MEIYQTEEQQVEAIKGYWQRNGNTIIAGLVLGFGGFIGFNVYQDNKFEQQLMLSDNYQSIIDESADDSDAFVTQGEKFISENPDSSYASLTALALAKKSASHKDWVAVQKQLTTAINTAPTDGIKAIASLRLARVQVQLEQYSEALATLNSNLPESFTAAIEEIKGDAYLLQGKTDLARNAYQAAIAADGLATSPALQIKLDDLAQISTLPVTE</sequence>
<evidence type="ECO:0000259" key="10">
    <source>
        <dbReference type="Pfam" id="PF09976"/>
    </source>
</evidence>
<dbReference type="SUPFAM" id="SSF48452">
    <property type="entry name" value="TPR-like"/>
    <property type="match status" value="1"/>
</dbReference>
<dbReference type="InterPro" id="IPR026039">
    <property type="entry name" value="YfgM"/>
</dbReference>
<dbReference type="EMBL" id="PJAI02000001">
    <property type="protein sequence ID" value="TYK67384.1"/>
    <property type="molecule type" value="Genomic_DNA"/>
</dbReference>
<evidence type="ECO:0000256" key="9">
    <source>
        <dbReference type="SAM" id="Phobius"/>
    </source>
</evidence>
<dbReference type="Gene3D" id="1.25.40.10">
    <property type="entry name" value="Tetratricopeptide repeat domain"/>
    <property type="match status" value="1"/>
</dbReference>
<reference evidence="11 12" key="1">
    <citation type="submission" date="2019-08" db="EMBL/GenBank/DDBJ databases">
        <title>Microbe sample from Colwellia echini.</title>
        <authorList>
            <person name="Christiansen L."/>
            <person name="Pathiraja D."/>
            <person name="Schultz-Johansen M."/>
            <person name="Choi I.-G."/>
            <person name="Stougaard P."/>
        </authorList>
    </citation>
    <scope>NUCLEOTIDE SEQUENCE [LARGE SCALE GENOMIC DNA]</scope>
    <source>
        <strain evidence="11 12">A3</strain>
    </source>
</reference>
<proteinExistence type="inferred from homology"/>
<keyword evidence="12" id="KW-1185">Reference proteome</keyword>
<evidence type="ECO:0000256" key="7">
    <source>
        <dbReference type="ARBA" id="ARBA00024197"/>
    </source>
</evidence>
<keyword evidence="5 9" id="KW-0472">Membrane</keyword>
<evidence type="ECO:0000313" key="11">
    <source>
        <dbReference type="EMBL" id="TYK67384.1"/>
    </source>
</evidence>
<evidence type="ECO:0000256" key="1">
    <source>
        <dbReference type="ARBA" id="ARBA00004401"/>
    </source>
</evidence>
<name>A0ABY3N1K8_9GAMM</name>
<dbReference type="RefSeq" id="WP_101343491.1">
    <property type="nucleotide sequence ID" value="NZ_PJAI02000001.1"/>
</dbReference>
<evidence type="ECO:0000313" key="12">
    <source>
        <dbReference type="Proteomes" id="UP000815846"/>
    </source>
</evidence>
<keyword evidence="3 9" id="KW-0812">Transmembrane</keyword>
<comment type="similarity">
    <text evidence="7">Belongs to the YfgM family.</text>
</comment>
<evidence type="ECO:0000256" key="6">
    <source>
        <dbReference type="ARBA" id="ARBA00023186"/>
    </source>
</evidence>
<gene>
    <name evidence="11" type="ORF">CWS31_002340</name>
</gene>